<keyword evidence="4" id="KW-1185">Reference proteome</keyword>
<reference evidence="2 4" key="2">
    <citation type="submission" date="2018-11" db="EMBL/GenBank/DDBJ databases">
        <authorList>
            <consortium name="Pathogen Informatics"/>
        </authorList>
    </citation>
    <scope>NUCLEOTIDE SEQUENCE [LARGE SCALE GENOMIC DNA]</scope>
</reference>
<dbReference type="Pfam" id="PF25096">
    <property type="entry name" value="DUF7808"/>
    <property type="match status" value="1"/>
</dbReference>
<gene>
    <name evidence="2" type="ORF">DME_LOCUS3383</name>
</gene>
<name>A0A0N4UP95_DRAME</name>
<evidence type="ECO:0000313" key="4">
    <source>
        <dbReference type="Proteomes" id="UP000274756"/>
    </source>
</evidence>
<evidence type="ECO:0000313" key="5">
    <source>
        <dbReference type="WBParaSite" id="DME_0000976701-mRNA-1"/>
    </source>
</evidence>
<feature type="domain" description="DUF7808" evidence="1">
    <location>
        <begin position="1"/>
        <end position="137"/>
    </location>
</feature>
<sequence>FRDLVCETKDSTGSDKISKNPAECKLFLRETGKDDDPNDNRREVPGKGCFDEVVNGTVRTYCDLLCPNADTVYVIKRDPQNHRSCFEFLTYKREKRQDEWYFWRQEKCRNATITFKLRCEFLFPRKEFPDDTEIFKKFSA</sequence>
<dbReference type="EMBL" id="UYYG01000128">
    <property type="protein sequence ID" value="VDN53410.1"/>
    <property type="molecule type" value="Genomic_DNA"/>
</dbReference>
<accession>A0A0N4UP95</accession>
<evidence type="ECO:0000313" key="3">
    <source>
        <dbReference type="Proteomes" id="UP000038040"/>
    </source>
</evidence>
<dbReference type="WBParaSite" id="DME_0000976701-mRNA-1">
    <property type="protein sequence ID" value="DME_0000976701-mRNA-1"/>
    <property type="gene ID" value="DME_0000976701"/>
</dbReference>
<dbReference type="OrthoDB" id="5811728at2759"/>
<dbReference type="PANTHER" id="PTHR34493">
    <property type="entry name" value="PROTEIN CBG13422-RELATED"/>
    <property type="match status" value="1"/>
</dbReference>
<dbReference type="AlphaFoldDB" id="A0A0N4UP95"/>
<evidence type="ECO:0000259" key="1">
    <source>
        <dbReference type="Pfam" id="PF25096"/>
    </source>
</evidence>
<dbReference type="InterPro" id="IPR056710">
    <property type="entry name" value="DUF7808"/>
</dbReference>
<dbReference type="Proteomes" id="UP000038040">
    <property type="component" value="Unplaced"/>
</dbReference>
<protein>
    <submittedName>
        <fullName evidence="5">Salivary lipocalin lipocalin</fullName>
    </submittedName>
</protein>
<proteinExistence type="predicted"/>
<evidence type="ECO:0000313" key="2">
    <source>
        <dbReference type="EMBL" id="VDN53410.1"/>
    </source>
</evidence>
<dbReference type="STRING" id="318479.A0A0N4UP95"/>
<dbReference type="Proteomes" id="UP000274756">
    <property type="component" value="Unassembled WGS sequence"/>
</dbReference>
<reference evidence="5" key="1">
    <citation type="submission" date="2017-02" db="UniProtKB">
        <authorList>
            <consortium name="WormBaseParasite"/>
        </authorList>
    </citation>
    <scope>IDENTIFICATION</scope>
</reference>
<organism evidence="3 5">
    <name type="scientific">Dracunculus medinensis</name>
    <name type="common">Guinea worm</name>
    <dbReference type="NCBI Taxonomy" id="318479"/>
    <lineage>
        <taxon>Eukaryota</taxon>
        <taxon>Metazoa</taxon>
        <taxon>Ecdysozoa</taxon>
        <taxon>Nematoda</taxon>
        <taxon>Chromadorea</taxon>
        <taxon>Rhabditida</taxon>
        <taxon>Spirurina</taxon>
        <taxon>Dracunculoidea</taxon>
        <taxon>Dracunculidae</taxon>
        <taxon>Dracunculus</taxon>
    </lineage>
</organism>